<evidence type="ECO:0000313" key="3">
    <source>
        <dbReference type="Proteomes" id="UP001152484"/>
    </source>
</evidence>
<accession>A0A9P0Z0X1</accession>
<comment type="caution">
    <text evidence="2">The sequence shown here is derived from an EMBL/GenBank/DDBJ whole genome shotgun (WGS) entry which is preliminary data.</text>
</comment>
<protein>
    <submittedName>
        <fullName evidence="2">Uncharacterized protein</fullName>
    </submittedName>
</protein>
<gene>
    <name evidence="2" type="ORF">CEURO_LOCUS8370</name>
</gene>
<dbReference type="Proteomes" id="UP001152484">
    <property type="component" value="Unassembled WGS sequence"/>
</dbReference>
<dbReference type="AlphaFoldDB" id="A0A9P0Z0X1"/>
<organism evidence="2 3">
    <name type="scientific">Cuscuta europaea</name>
    <name type="common">European dodder</name>
    <dbReference type="NCBI Taxonomy" id="41803"/>
    <lineage>
        <taxon>Eukaryota</taxon>
        <taxon>Viridiplantae</taxon>
        <taxon>Streptophyta</taxon>
        <taxon>Embryophyta</taxon>
        <taxon>Tracheophyta</taxon>
        <taxon>Spermatophyta</taxon>
        <taxon>Magnoliopsida</taxon>
        <taxon>eudicotyledons</taxon>
        <taxon>Gunneridae</taxon>
        <taxon>Pentapetalae</taxon>
        <taxon>asterids</taxon>
        <taxon>lamiids</taxon>
        <taxon>Solanales</taxon>
        <taxon>Convolvulaceae</taxon>
        <taxon>Cuscuteae</taxon>
        <taxon>Cuscuta</taxon>
        <taxon>Cuscuta subgen. Cuscuta</taxon>
    </lineage>
</organism>
<dbReference type="OrthoDB" id="1750920at2759"/>
<name>A0A9P0Z0X1_CUSEU</name>
<evidence type="ECO:0000313" key="2">
    <source>
        <dbReference type="EMBL" id="CAH9082739.1"/>
    </source>
</evidence>
<feature type="region of interest" description="Disordered" evidence="1">
    <location>
        <begin position="35"/>
        <end position="66"/>
    </location>
</feature>
<evidence type="ECO:0000256" key="1">
    <source>
        <dbReference type="SAM" id="MobiDB-lite"/>
    </source>
</evidence>
<sequence>MGGTRSLRSFVTASSMLSAGIGVISPIPVRRSISSAKGKEKMIADRDSAEQTRKKRKGNDGDHLIPIDHVVDLTGPEVEPKRSVPANKQTPVLTATPIDDRMFVEFSNMGPRSEGRYLFGLMPSSMWCHTAIKVPPSFTNLTHWSDLFEAGHQEALKVHFSPTHTFLLLMLYLF</sequence>
<feature type="compositionally biased region" description="Basic and acidic residues" evidence="1">
    <location>
        <begin position="37"/>
        <end position="66"/>
    </location>
</feature>
<keyword evidence="3" id="KW-1185">Reference proteome</keyword>
<dbReference type="EMBL" id="CAMAPE010000016">
    <property type="protein sequence ID" value="CAH9082739.1"/>
    <property type="molecule type" value="Genomic_DNA"/>
</dbReference>
<reference evidence="2" key="1">
    <citation type="submission" date="2022-07" db="EMBL/GenBank/DDBJ databases">
        <authorList>
            <person name="Macas J."/>
            <person name="Novak P."/>
            <person name="Neumann P."/>
        </authorList>
    </citation>
    <scope>NUCLEOTIDE SEQUENCE</scope>
</reference>
<proteinExistence type="predicted"/>